<feature type="domain" description="Membrane insertase YidC/Oxa/ALB C-terminal" evidence="12">
    <location>
        <begin position="158"/>
        <end position="350"/>
    </location>
</feature>
<organism evidence="13 14">
    <name type="scientific">Rhizoctonia solani</name>
    <dbReference type="NCBI Taxonomy" id="456999"/>
    <lineage>
        <taxon>Eukaryota</taxon>
        <taxon>Fungi</taxon>
        <taxon>Dikarya</taxon>
        <taxon>Basidiomycota</taxon>
        <taxon>Agaricomycotina</taxon>
        <taxon>Agaricomycetes</taxon>
        <taxon>Cantharellales</taxon>
        <taxon>Ceratobasidiaceae</taxon>
        <taxon>Rhizoctonia</taxon>
    </lineage>
</organism>
<evidence type="ECO:0000256" key="8">
    <source>
        <dbReference type="ARBA" id="ARBA00023136"/>
    </source>
</evidence>
<feature type="compositionally biased region" description="Basic and acidic residues" evidence="10">
    <location>
        <begin position="391"/>
        <end position="407"/>
    </location>
</feature>
<dbReference type="PANTHER" id="PTHR12428:SF66">
    <property type="entry name" value="MITOCHONDRIAL INNER MEMBRANE PROTEIN OXA1L"/>
    <property type="match status" value="1"/>
</dbReference>
<dbReference type="Pfam" id="PF02096">
    <property type="entry name" value="60KD_IMP"/>
    <property type="match status" value="1"/>
</dbReference>
<keyword evidence="5" id="KW-0809">Transit peptide</keyword>
<keyword evidence="4" id="KW-0999">Mitochondrion inner membrane</keyword>
<sequence>MLLSRAARQTSLRRALPLSRKLSIAAASQGFARPAHRLGTNPILGLSASRSLSLWPSWGSSKPATPAPTQPSPDTSTPEPVESIAGVDAPISPPIEVTQVEPNVVSPDVASTALDALSSSPAAHQLGDFAAAGFGGLWPSGLVQTSLELLHVQTGLPWWASILVLTSIIRISLLPLNLRLVGNASRLARVQPQLAVLTEQIKRARDAGDSAALQHAGFKAQKLLESAGANPFKGLLGPLVQMPVALAFFFGIRNLCNAGLPTLKEGGIGWFTDLTLADPTWALPVLSSASMLILLETSAIDAQSGAAAHTRNFFRVLSLITIPIVSYLPSGVLVYFVANGAFMLIQNTLVKLPAIRKRYNIVDKPAPPPGATVTKPPTFVDSLRALKDGVKEAASKAREQQEAEARARARANPGKRN</sequence>
<dbReference type="GO" id="GO:0032977">
    <property type="term" value="F:membrane insertase activity"/>
    <property type="evidence" value="ECO:0007669"/>
    <property type="project" value="InterPro"/>
</dbReference>
<keyword evidence="3 9" id="KW-0812">Transmembrane</keyword>
<evidence type="ECO:0000256" key="11">
    <source>
        <dbReference type="SAM" id="Phobius"/>
    </source>
</evidence>
<comment type="subcellular location">
    <subcellularLocation>
        <location evidence="9">Membrane</location>
        <topology evidence="9">Multi-pass membrane protein</topology>
    </subcellularLocation>
    <subcellularLocation>
        <location evidence="1">Mitochondrion inner membrane</location>
        <topology evidence="1">Multi-pass membrane protein</topology>
    </subcellularLocation>
</comment>
<evidence type="ECO:0000259" key="12">
    <source>
        <dbReference type="Pfam" id="PF02096"/>
    </source>
</evidence>
<dbReference type="PANTHER" id="PTHR12428">
    <property type="entry name" value="OXA1"/>
    <property type="match status" value="1"/>
</dbReference>
<dbReference type="EMBL" id="CAJMWX010001013">
    <property type="protein sequence ID" value="CAE6443963.1"/>
    <property type="molecule type" value="Genomic_DNA"/>
</dbReference>
<name>A0A8H3AZJ3_9AGAM</name>
<keyword evidence="8 11" id="KW-0472">Membrane</keyword>
<dbReference type="InterPro" id="IPR001708">
    <property type="entry name" value="YidC/ALB3/OXA1/COX18"/>
</dbReference>
<evidence type="ECO:0000256" key="9">
    <source>
        <dbReference type="RuleBase" id="RU003945"/>
    </source>
</evidence>
<dbReference type="GO" id="GO:0005743">
    <property type="term" value="C:mitochondrial inner membrane"/>
    <property type="evidence" value="ECO:0007669"/>
    <property type="project" value="UniProtKB-SubCell"/>
</dbReference>
<keyword evidence="7" id="KW-0496">Mitochondrion</keyword>
<evidence type="ECO:0000256" key="3">
    <source>
        <dbReference type="ARBA" id="ARBA00022692"/>
    </source>
</evidence>
<evidence type="ECO:0000313" key="14">
    <source>
        <dbReference type="Proteomes" id="UP000663888"/>
    </source>
</evidence>
<evidence type="ECO:0000256" key="4">
    <source>
        <dbReference type="ARBA" id="ARBA00022792"/>
    </source>
</evidence>
<accession>A0A8H3AZJ3</accession>
<dbReference type="GO" id="GO:0032979">
    <property type="term" value="P:protein insertion into mitochondrial inner membrane from matrix"/>
    <property type="evidence" value="ECO:0007669"/>
    <property type="project" value="TreeGrafter"/>
</dbReference>
<feature type="region of interest" description="Disordered" evidence="10">
    <location>
        <begin position="391"/>
        <end position="417"/>
    </location>
</feature>
<evidence type="ECO:0000256" key="7">
    <source>
        <dbReference type="ARBA" id="ARBA00023128"/>
    </source>
</evidence>
<evidence type="ECO:0000313" key="13">
    <source>
        <dbReference type="EMBL" id="CAE6443963.1"/>
    </source>
</evidence>
<feature type="region of interest" description="Disordered" evidence="10">
    <location>
        <begin position="59"/>
        <end position="87"/>
    </location>
</feature>
<dbReference type="AlphaFoldDB" id="A0A8H3AZJ3"/>
<evidence type="ECO:0000256" key="10">
    <source>
        <dbReference type="SAM" id="MobiDB-lite"/>
    </source>
</evidence>
<comment type="caution">
    <text evidence="13">The sequence shown here is derived from an EMBL/GenBank/DDBJ whole genome shotgun (WGS) entry which is preliminary data.</text>
</comment>
<feature type="transmembrane region" description="Helical" evidence="11">
    <location>
        <begin position="312"/>
        <end position="328"/>
    </location>
</feature>
<evidence type="ECO:0000256" key="5">
    <source>
        <dbReference type="ARBA" id="ARBA00022946"/>
    </source>
</evidence>
<reference evidence="13" key="1">
    <citation type="submission" date="2021-01" db="EMBL/GenBank/DDBJ databases">
        <authorList>
            <person name="Kaushik A."/>
        </authorList>
    </citation>
    <scope>NUCLEOTIDE SEQUENCE</scope>
    <source>
        <strain evidence="13">AG4-R118</strain>
    </source>
</reference>
<gene>
    <name evidence="13" type="ORF">RDB_LOCUS55308</name>
</gene>
<evidence type="ECO:0000256" key="6">
    <source>
        <dbReference type="ARBA" id="ARBA00022989"/>
    </source>
</evidence>
<proteinExistence type="inferred from homology"/>
<keyword evidence="6 11" id="KW-1133">Transmembrane helix</keyword>
<evidence type="ECO:0000256" key="1">
    <source>
        <dbReference type="ARBA" id="ARBA00004448"/>
    </source>
</evidence>
<dbReference type="NCBIfam" id="TIGR03592">
    <property type="entry name" value="yidC_oxa1_cterm"/>
    <property type="match status" value="1"/>
</dbReference>
<dbReference type="InterPro" id="IPR028055">
    <property type="entry name" value="YidC/Oxa/ALB_C"/>
</dbReference>
<dbReference type="Proteomes" id="UP000663888">
    <property type="component" value="Unassembled WGS sequence"/>
</dbReference>
<protein>
    <recommendedName>
        <fullName evidence="12">Membrane insertase YidC/Oxa/ALB C-terminal domain-containing protein</fullName>
    </recommendedName>
</protein>
<comment type="similarity">
    <text evidence="2 9">Belongs to the OXA1/ALB3/YidC family.</text>
</comment>
<evidence type="ECO:0000256" key="2">
    <source>
        <dbReference type="ARBA" id="ARBA00009877"/>
    </source>
</evidence>
<dbReference type="CDD" id="cd20069">
    <property type="entry name" value="5TM_Oxa1-like"/>
    <property type="match status" value="1"/>
</dbReference>